<accession>A0A7H9BLT7</accession>
<organism evidence="1 2">
    <name type="scientific">Chitinibacter bivalviorum</name>
    <dbReference type="NCBI Taxonomy" id="2739434"/>
    <lineage>
        <taxon>Bacteria</taxon>
        <taxon>Pseudomonadati</taxon>
        <taxon>Pseudomonadota</taxon>
        <taxon>Betaproteobacteria</taxon>
        <taxon>Neisseriales</taxon>
        <taxon>Chitinibacteraceae</taxon>
        <taxon>Chitinibacter</taxon>
    </lineage>
</organism>
<dbReference type="EMBL" id="CP058627">
    <property type="protein sequence ID" value="QLG89011.1"/>
    <property type="molecule type" value="Genomic_DNA"/>
</dbReference>
<evidence type="ECO:0000313" key="2">
    <source>
        <dbReference type="Proteomes" id="UP000509597"/>
    </source>
</evidence>
<proteinExistence type="predicted"/>
<dbReference type="Proteomes" id="UP000509597">
    <property type="component" value="Chromosome"/>
</dbReference>
<protein>
    <submittedName>
        <fullName evidence="1">Uncharacterized protein</fullName>
    </submittedName>
</protein>
<dbReference type="AlphaFoldDB" id="A0A7H9BLT7"/>
<name>A0A7H9BLT7_9NEIS</name>
<gene>
    <name evidence="1" type="ORF">HQ393_12605</name>
</gene>
<dbReference type="KEGG" id="chiz:HQ393_12605"/>
<reference evidence="1 2" key="1">
    <citation type="submission" date="2020-07" db="EMBL/GenBank/DDBJ databases">
        <title>Complete genome sequence of Chitinibacter sp. 2T18.</title>
        <authorList>
            <person name="Bae J.-W."/>
            <person name="Choi J.-W."/>
        </authorList>
    </citation>
    <scope>NUCLEOTIDE SEQUENCE [LARGE SCALE GENOMIC DNA]</scope>
    <source>
        <strain evidence="1 2">2T18</strain>
    </source>
</reference>
<evidence type="ECO:0000313" key="1">
    <source>
        <dbReference type="EMBL" id="QLG89011.1"/>
    </source>
</evidence>
<sequence length="46" mass="5270">MKKPRIAGLFHGYHYQIITQQALTLHTPLRHQTPLGLRQAHPTPVC</sequence>
<keyword evidence="2" id="KW-1185">Reference proteome</keyword>
<dbReference type="RefSeq" id="WP_179355513.1">
    <property type="nucleotide sequence ID" value="NZ_CP058627.1"/>
</dbReference>